<evidence type="ECO:0000313" key="3">
    <source>
        <dbReference type="EMBL" id="KAK7877605.1"/>
    </source>
</evidence>
<protein>
    <submittedName>
        <fullName evidence="3">Uncharacterized protein</fullName>
    </submittedName>
</protein>
<keyword evidence="4" id="KW-1185">Reference proteome</keyword>
<keyword evidence="2" id="KW-0812">Transmembrane</keyword>
<evidence type="ECO:0000313" key="4">
    <source>
        <dbReference type="Proteomes" id="UP001460270"/>
    </source>
</evidence>
<evidence type="ECO:0000256" key="1">
    <source>
        <dbReference type="SAM" id="MobiDB-lite"/>
    </source>
</evidence>
<keyword evidence="2" id="KW-0472">Membrane</keyword>
<dbReference type="EMBL" id="JBBPFD010000681">
    <property type="protein sequence ID" value="KAK7877605.1"/>
    <property type="molecule type" value="Genomic_DNA"/>
</dbReference>
<gene>
    <name evidence="3" type="ORF">WMY93_031690</name>
</gene>
<proteinExistence type="predicted"/>
<accession>A0AAW0ME45</accession>
<dbReference type="AlphaFoldDB" id="A0AAW0ME45"/>
<comment type="caution">
    <text evidence="3">The sequence shown here is derived from an EMBL/GenBank/DDBJ whole genome shotgun (WGS) entry which is preliminary data.</text>
</comment>
<organism evidence="3 4">
    <name type="scientific">Mugilogobius chulae</name>
    <name type="common">yellowstripe goby</name>
    <dbReference type="NCBI Taxonomy" id="88201"/>
    <lineage>
        <taxon>Eukaryota</taxon>
        <taxon>Metazoa</taxon>
        <taxon>Chordata</taxon>
        <taxon>Craniata</taxon>
        <taxon>Vertebrata</taxon>
        <taxon>Euteleostomi</taxon>
        <taxon>Actinopterygii</taxon>
        <taxon>Neopterygii</taxon>
        <taxon>Teleostei</taxon>
        <taxon>Neoteleostei</taxon>
        <taxon>Acanthomorphata</taxon>
        <taxon>Gobiaria</taxon>
        <taxon>Gobiiformes</taxon>
        <taxon>Gobioidei</taxon>
        <taxon>Gobiidae</taxon>
        <taxon>Gobionellinae</taxon>
        <taxon>Mugilogobius</taxon>
    </lineage>
</organism>
<reference evidence="4" key="1">
    <citation type="submission" date="2024-04" db="EMBL/GenBank/DDBJ databases">
        <title>Salinicola lusitanus LLJ914,a marine bacterium isolated from the Okinawa Trough.</title>
        <authorList>
            <person name="Li J."/>
        </authorList>
    </citation>
    <scope>NUCLEOTIDE SEQUENCE [LARGE SCALE GENOMIC DNA]</scope>
</reference>
<sequence length="102" mass="11877">MRTERSKQCPGKKELTTSERDRTRRRLNDTQRNGMEYDVKKRISAQHLSRETYSLRYSQHYAHVTTFLQHTKSTIRTLFAASFNLFSAAMITYSAVTGGQKV</sequence>
<feature type="region of interest" description="Disordered" evidence="1">
    <location>
        <begin position="1"/>
        <end position="33"/>
    </location>
</feature>
<feature type="transmembrane region" description="Helical" evidence="2">
    <location>
        <begin position="78"/>
        <end position="96"/>
    </location>
</feature>
<name>A0AAW0ME45_9GOBI</name>
<dbReference type="Proteomes" id="UP001460270">
    <property type="component" value="Unassembled WGS sequence"/>
</dbReference>
<keyword evidence="2" id="KW-1133">Transmembrane helix</keyword>
<evidence type="ECO:0000256" key="2">
    <source>
        <dbReference type="SAM" id="Phobius"/>
    </source>
</evidence>